<protein>
    <submittedName>
        <fullName evidence="2">Immunity protein</fullName>
    </submittedName>
</protein>
<proteinExistence type="predicted"/>
<comment type="caution">
    <text evidence="2">The sequence shown here is derived from an EMBL/GenBank/DDBJ whole genome shotgun (WGS) entry which is preliminary data.</text>
</comment>
<evidence type="ECO:0000256" key="1">
    <source>
        <dbReference type="SAM" id="Phobius"/>
    </source>
</evidence>
<reference evidence="2" key="1">
    <citation type="submission" date="2019-10" db="EMBL/GenBank/DDBJ databases">
        <title>Malate fermentation in French cider.</title>
        <authorList>
            <person name="Cousin F.J."/>
            <person name="Medina Fernandez S."/>
            <person name="Misery B."/>
            <person name="Laplace J.-M."/>
            <person name="Cretenet M."/>
        </authorList>
    </citation>
    <scope>NUCLEOTIDE SEQUENCE</scope>
    <source>
        <strain evidence="2">UCMA15901</strain>
    </source>
</reference>
<evidence type="ECO:0000313" key="3">
    <source>
        <dbReference type="Proteomes" id="UP001275867"/>
    </source>
</evidence>
<keyword evidence="1" id="KW-0812">Transmembrane</keyword>
<gene>
    <name evidence="2" type="ORF">GA842_03670</name>
</gene>
<evidence type="ECO:0000313" key="2">
    <source>
        <dbReference type="EMBL" id="MDV7693993.1"/>
    </source>
</evidence>
<organism evidence="2 3">
    <name type="scientific">Pediococcus parvulus</name>
    <dbReference type="NCBI Taxonomy" id="54062"/>
    <lineage>
        <taxon>Bacteria</taxon>
        <taxon>Bacillati</taxon>
        <taxon>Bacillota</taxon>
        <taxon>Bacilli</taxon>
        <taxon>Lactobacillales</taxon>
        <taxon>Lactobacillaceae</taxon>
        <taxon>Pediococcus</taxon>
    </lineage>
</organism>
<dbReference type="EMBL" id="WERX01000008">
    <property type="protein sequence ID" value="MDV7693993.1"/>
    <property type="molecule type" value="Genomic_DNA"/>
</dbReference>
<feature type="transmembrane region" description="Helical" evidence="1">
    <location>
        <begin position="46"/>
        <end position="67"/>
    </location>
</feature>
<dbReference type="AlphaFoldDB" id="A0AAP5TA73"/>
<name>A0AAP5TA73_9LACO</name>
<keyword evidence="1" id="KW-0472">Membrane</keyword>
<keyword evidence="1" id="KW-1133">Transmembrane helix</keyword>
<dbReference type="Proteomes" id="UP001275867">
    <property type="component" value="Unassembled WGS sequence"/>
</dbReference>
<dbReference type="RefSeq" id="WP_084254335.1">
    <property type="nucleotide sequence ID" value="NZ_CP158977.1"/>
</dbReference>
<accession>A0AAP5TA73</accession>
<feature type="transmembrane region" description="Helical" evidence="1">
    <location>
        <begin position="9"/>
        <end position="26"/>
    </location>
</feature>
<sequence>MIKTNPENLIGLFFILLAIWQFIAFFKAFKAFCTHAIKGTSGFAPYAFWSGLIYAIIFLGMGISLVFNKLAEFLSGL</sequence>